<reference evidence="3 4" key="1">
    <citation type="submission" date="2023-07" db="EMBL/GenBank/DDBJ databases">
        <title>Paenibacillus sp. JX-17 nov. isolated from soil.</title>
        <authorList>
            <person name="Wan Y."/>
            <person name="Liu B."/>
        </authorList>
    </citation>
    <scope>NUCLEOTIDE SEQUENCE [LARGE SCALE GENOMIC DNA]</scope>
    <source>
        <strain evidence="3 4">JX-17</strain>
    </source>
</reference>
<dbReference type="Pfam" id="PF00990">
    <property type="entry name" value="GGDEF"/>
    <property type="match status" value="1"/>
</dbReference>
<dbReference type="InterPro" id="IPR029787">
    <property type="entry name" value="Nucleotide_cyclase"/>
</dbReference>
<dbReference type="InterPro" id="IPR043128">
    <property type="entry name" value="Rev_trsase/Diguanyl_cyclase"/>
</dbReference>
<feature type="transmembrane region" description="Helical" evidence="1">
    <location>
        <begin position="48"/>
        <end position="72"/>
    </location>
</feature>
<dbReference type="InterPro" id="IPR050469">
    <property type="entry name" value="Diguanylate_Cyclase"/>
</dbReference>
<keyword evidence="3" id="KW-0808">Transferase</keyword>
<evidence type="ECO:0000256" key="1">
    <source>
        <dbReference type="SAM" id="Phobius"/>
    </source>
</evidence>
<dbReference type="InterPro" id="IPR000160">
    <property type="entry name" value="GGDEF_dom"/>
</dbReference>
<comment type="caution">
    <text evidence="3">The sequence shown here is derived from an EMBL/GenBank/DDBJ whole genome shotgun (WGS) entry which is preliminary data.</text>
</comment>
<dbReference type="PROSITE" id="PS50887">
    <property type="entry name" value="GGDEF"/>
    <property type="match status" value="1"/>
</dbReference>
<dbReference type="PANTHER" id="PTHR45138">
    <property type="entry name" value="REGULATORY COMPONENTS OF SENSORY TRANSDUCTION SYSTEM"/>
    <property type="match status" value="1"/>
</dbReference>
<keyword evidence="1" id="KW-0472">Membrane</keyword>
<keyword evidence="1" id="KW-1133">Transmembrane helix</keyword>
<organism evidence="3 4">
    <name type="scientific">Paenibacillus lacisoli</name>
    <dbReference type="NCBI Taxonomy" id="3064525"/>
    <lineage>
        <taxon>Bacteria</taxon>
        <taxon>Bacillati</taxon>
        <taxon>Bacillota</taxon>
        <taxon>Bacilli</taxon>
        <taxon>Bacillales</taxon>
        <taxon>Paenibacillaceae</taxon>
        <taxon>Paenibacillus</taxon>
    </lineage>
</organism>
<evidence type="ECO:0000259" key="2">
    <source>
        <dbReference type="PROSITE" id="PS50887"/>
    </source>
</evidence>
<dbReference type="SMART" id="SM00267">
    <property type="entry name" value="GGDEF"/>
    <property type="match status" value="1"/>
</dbReference>
<dbReference type="Gene3D" id="3.30.70.270">
    <property type="match status" value="1"/>
</dbReference>
<dbReference type="SUPFAM" id="SSF55073">
    <property type="entry name" value="Nucleotide cyclase"/>
    <property type="match status" value="1"/>
</dbReference>
<dbReference type="EMBL" id="JAUQTB010000007">
    <property type="protein sequence ID" value="MDO7907372.1"/>
    <property type="molecule type" value="Genomic_DNA"/>
</dbReference>
<keyword evidence="1" id="KW-0812">Transmembrane</keyword>
<keyword evidence="4" id="KW-1185">Reference proteome</keyword>
<sequence>MIILFPILVSIFHFRYSNIFFGLLFSLLTLGLANTLEAARSGIQVEDILVIILMQAGVSLILLGVVQHFLVVKQSLNQSVKHNESLLIQNVMMEYLNKTDQLTGLYNHLTFQEYLNKLIEQQGQNEFPIHLALLDVDNFKGINDTYGHRAGDLVLQDVSMCLQSFVKPNDFVARYGGEEFAIIFAERSIGDTLETLDNIRQSISDRHYPELENKAITVSIGIEEYAAGMGKEPFFSAADKALYTAKRTGKNKIVKYAEAITAL</sequence>
<feature type="domain" description="GGDEF" evidence="2">
    <location>
        <begin position="127"/>
        <end position="258"/>
    </location>
</feature>
<evidence type="ECO:0000313" key="3">
    <source>
        <dbReference type="EMBL" id="MDO7907372.1"/>
    </source>
</evidence>
<dbReference type="CDD" id="cd01949">
    <property type="entry name" value="GGDEF"/>
    <property type="match status" value="1"/>
</dbReference>
<gene>
    <name evidence="3" type="ORF">Q5741_13245</name>
</gene>
<accession>A0ABT9CDQ0</accession>
<evidence type="ECO:0000313" key="4">
    <source>
        <dbReference type="Proteomes" id="UP001240171"/>
    </source>
</evidence>
<dbReference type="Proteomes" id="UP001240171">
    <property type="component" value="Unassembled WGS sequence"/>
</dbReference>
<protein>
    <submittedName>
        <fullName evidence="3">GGDEF domain-containing protein</fullName>
        <ecNumber evidence="3">2.7.7.65</ecNumber>
    </submittedName>
</protein>
<name>A0ABT9CDQ0_9BACL</name>
<dbReference type="NCBIfam" id="TIGR00254">
    <property type="entry name" value="GGDEF"/>
    <property type="match status" value="1"/>
</dbReference>
<dbReference type="EC" id="2.7.7.65" evidence="3"/>
<keyword evidence="3" id="KW-0548">Nucleotidyltransferase</keyword>
<dbReference type="GO" id="GO:0052621">
    <property type="term" value="F:diguanylate cyclase activity"/>
    <property type="evidence" value="ECO:0007669"/>
    <property type="project" value="UniProtKB-EC"/>
</dbReference>
<proteinExistence type="predicted"/>
<dbReference type="PANTHER" id="PTHR45138:SF24">
    <property type="entry name" value="DIGUANYLATE CYCLASE DGCC-RELATED"/>
    <property type="match status" value="1"/>
</dbReference>